<dbReference type="Proteomes" id="UP000501891">
    <property type="component" value="Chromosome"/>
</dbReference>
<keyword evidence="1" id="KW-1133">Transmembrane helix</keyword>
<dbReference type="AlphaFoldDB" id="A0A858R8I7"/>
<keyword evidence="3" id="KW-1185">Reference proteome</keyword>
<keyword evidence="1" id="KW-0812">Transmembrane</keyword>
<accession>A0A858R8I7</accession>
<feature type="transmembrane region" description="Helical" evidence="1">
    <location>
        <begin position="12"/>
        <end position="33"/>
    </location>
</feature>
<protein>
    <submittedName>
        <fullName evidence="2">Uncharacterized protein</fullName>
    </submittedName>
</protein>
<evidence type="ECO:0000256" key="1">
    <source>
        <dbReference type="SAM" id="Phobius"/>
    </source>
</evidence>
<reference evidence="2" key="1">
    <citation type="submission" date="2020-04" db="EMBL/GenBank/DDBJ databases">
        <title>A desert anoxygenic phototrophic bacterium fixes CO2 using RubisCO under aerobic conditions.</title>
        <authorList>
            <person name="Tang K."/>
        </authorList>
    </citation>
    <scope>NUCLEOTIDE SEQUENCE [LARGE SCALE GENOMIC DNA]</scope>
    <source>
        <strain evidence="2">MIMtkB3</strain>
    </source>
</reference>
<name>A0A858R8I7_9PROT</name>
<dbReference type="KEGG" id="acru:HHL28_11945"/>
<dbReference type="EMBL" id="CP051775">
    <property type="protein sequence ID" value="QJE73708.1"/>
    <property type="molecule type" value="Genomic_DNA"/>
</dbReference>
<keyword evidence="1" id="KW-0472">Membrane</keyword>
<proteinExistence type="predicted"/>
<gene>
    <name evidence="2" type="ORF">HHL28_11945</name>
</gene>
<evidence type="ECO:0000313" key="3">
    <source>
        <dbReference type="Proteomes" id="UP000501891"/>
    </source>
</evidence>
<organism evidence="2 3">
    <name type="scientific">Aerophototrophica crusticola</name>
    <dbReference type="NCBI Taxonomy" id="1709002"/>
    <lineage>
        <taxon>Bacteria</taxon>
        <taxon>Pseudomonadati</taxon>
        <taxon>Pseudomonadota</taxon>
        <taxon>Alphaproteobacteria</taxon>
        <taxon>Rhodospirillales</taxon>
        <taxon>Rhodospirillaceae</taxon>
        <taxon>Aerophototrophica</taxon>
    </lineage>
</organism>
<sequence length="197" mass="21973">MYLEIAESDVVILSIAAALLVAAVMLEMLRLIIPDVYEWVADHQKIKREIKEARSTLEKLLARNQDQAAVRDRKNAERFRLKSQLSRAEVTLGALIRERVEVWHELGDQVVGDQLYIARVLHRLNADKSAKDFDSAPLIWRFTNNVRIWAQGERAARARLHAAFPAAEGYSTSEITLVQGASKPAETAAAGSMGAGR</sequence>
<evidence type="ECO:0000313" key="2">
    <source>
        <dbReference type="EMBL" id="QJE73708.1"/>
    </source>
</evidence>